<dbReference type="GeneID" id="35381880"/>
<dbReference type="GO" id="GO:0030198">
    <property type="term" value="P:extracellular matrix organization"/>
    <property type="evidence" value="ECO:0007669"/>
    <property type="project" value="TreeGrafter"/>
</dbReference>
<dbReference type="PANTHER" id="PTHR24023">
    <property type="entry name" value="COLLAGEN ALPHA"/>
    <property type="match status" value="1"/>
</dbReference>
<keyword evidence="2" id="KW-0176">Collagen</keyword>
<dbReference type="KEGG" id="vg:35381880"/>
<dbReference type="GO" id="GO:0031012">
    <property type="term" value="C:extracellular matrix"/>
    <property type="evidence" value="ECO:0007669"/>
    <property type="project" value="TreeGrafter"/>
</dbReference>
<feature type="region of interest" description="Disordered" evidence="1">
    <location>
        <begin position="1"/>
        <end position="37"/>
    </location>
</feature>
<dbReference type="OrthoDB" id="30303at10239"/>
<dbReference type="GO" id="GO:0005615">
    <property type="term" value="C:extracellular space"/>
    <property type="evidence" value="ECO:0007669"/>
    <property type="project" value="TreeGrafter"/>
</dbReference>
<dbReference type="Gene3D" id="1.20.5.320">
    <property type="entry name" value="6-Phosphogluconate Dehydrogenase, domain 3"/>
    <property type="match status" value="1"/>
</dbReference>
<gene>
    <name evidence="2" type="ORF">ORPV_126</name>
</gene>
<dbReference type="Proteomes" id="UP000236316">
    <property type="component" value="Segment"/>
</dbReference>
<evidence type="ECO:0000256" key="1">
    <source>
        <dbReference type="SAM" id="MobiDB-lite"/>
    </source>
</evidence>
<keyword evidence="3" id="KW-1185">Reference proteome</keyword>
<evidence type="ECO:0000313" key="2">
    <source>
        <dbReference type="EMBL" id="SNW62030.1"/>
    </source>
</evidence>
<dbReference type="EMBL" id="LT906555">
    <property type="protein sequence ID" value="SNW62030.1"/>
    <property type="molecule type" value="Genomic_DNA"/>
</dbReference>
<reference evidence="2" key="1">
    <citation type="submission" date="2017-08" db="EMBL/GenBank/DDBJ databases">
        <authorList>
            <consortium name="Urmite Genomes"/>
        </authorList>
    </citation>
    <scope>NUCLEOTIDE SEQUENCE [LARGE SCALE GENOMIC DNA]</scope>
    <source>
        <strain evidence="2">IHUMI-LCC2</strain>
    </source>
</reference>
<sequence length="1018" mass="101820">MSRRCNNVPIIAPQGPPGPPGQNGSQGPPGIPGTPGSQIIAFPGVPTDDIGNNGDLYIDTITNNYYSKVNGVWELKGSFGGGGGSGAQILTGNGVPPVGLGVNGDLYIDNLTGDYYQKQNGVWVLQGNLRGPPGAPGSRILTGNGTPSPSIGSNGDLYIDNLTGDYYQRINGIWVPQGNLEGPPGEPGSQIFTGTGNPPPNLGVDGDLYIDSLTGDYYRKQGGVWVPQGNLQGPPGEQGQPGEPGSQIFTGSGVPPQNLGVDGDLYINDVNGDYYQRIGGIWVLRGNLQGPPGEPGSQIITGSGPPSPGLGVDGDLYIDTTTGEYYQKQNGVWVLEGTIGGGGGATIYTGAGVPPQNLGVNGDLYIDNASGDYYQKQGGAWLLQGNLQGPPGSPGSQIYTGTGIPSPTLGVDSDLYIDTATGDYYQKQNGIWVPQGTFGGGGSQIFTAVGAPSNTLGEDGDFYLDTSTSTYYTKDAGVWVPQGNLQGPPGQPGEPGSQIFADIGVPSPSIGVDGDFYLDNSTGIYYIKELGVWVPQGNLTGPQGTAGTPGSQIFTAAGVPSSALGVDGDFYLDTATGNYYIKAGGVWALQGNLQGQQGLPGEPGSQIFTGAGAPLPATGVDGDFYLDTTTGDYYTKIAGVWTPQGNLQGEPGSQIYTDNGVPSPALGIDGDFYLDNVTGNYYTKAAGVWTLQGNLQGQQGPPGAPGSQIITGAGAPLPATGVDGDFYLDTTTGAYYTKIAGVWTPQGNLTGPPGPAAGISQAVFGDGSDNVGNISTNTIMTRDMFYSTLTVASGVTLNTGGYRLFVRGQLTNEGIIGNPGNNAVGTTPGATTTAGTLGRGFAGGASSANGTATTNVPAILVANQYSGGAGGGTPFGNPGNVTAAPTSEGGDGMLRNLLNISKVRTLNNVVYNGGSGGGGGTSLSGGAGGGGGGVVMVLAYTISGSGTISAVGGNGGTVATAGAGGGGGGGGGLVVVVTTSTTTTFPDSRVNVNGGVGGTGPNGIGGSGNVGGSYILRV</sequence>
<name>A0A2I2L3E4_9VIRU</name>
<feature type="region of interest" description="Disordered" evidence="1">
    <location>
        <begin position="229"/>
        <end position="255"/>
    </location>
</feature>
<dbReference type="GO" id="GO:0030020">
    <property type="term" value="F:extracellular matrix structural constituent conferring tensile strength"/>
    <property type="evidence" value="ECO:0007669"/>
    <property type="project" value="TreeGrafter"/>
</dbReference>
<evidence type="ECO:0000313" key="3">
    <source>
        <dbReference type="Proteomes" id="UP000236316"/>
    </source>
</evidence>
<feature type="compositionally biased region" description="Low complexity" evidence="1">
    <location>
        <begin position="229"/>
        <end position="247"/>
    </location>
</feature>
<organism evidence="2">
    <name type="scientific">Orpheovirus IHUMI-LCC2</name>
    <dbReference type="NCBI Taxonomy" id="2023057"/>
    <lineage>
        <taxon>Viruses</taxon>
        <taxon>Varidnaviria</taxon>
        <taxon>Bamfordvirae</taxon>
        <taxon>Nucleocytoviricota</taxon>
        <taxon>Megaviricetes</taxon>
        <taxon>Pimascovirales</taxon>
        <taxon>Ocovirineae</taxon>
        <taxon>Orpheoviridae</taxon>
        <taxon>Alphaorpheovirus</taxon>
        <taxon>Alphaorpheovirus massiliense</taxon>
    </lineage>
</organism>
<dbReference type="RefSeq" id="YP_009448332.1">
    <property type="nucleotide sequence ID" value="NC_036594.1"/>
</dbReference>
<protein>
    <submittedName>
        <fullName evidence="2">Collagen-like protein</fullName>
    </submittedName>
</protein>
<dbReference type="InterPro" id="IPR050149">
    <property type="entry name" value="Collagen_superfamily"/>
</dbReference>
<proteinExistence type="predicted"/>
<accession>A0A2I2L3E4</accession>
<dbReference type="PANTHER" id="PTHR24023:SF1112">
    <property type="entry name" value="COL_CUTICLE_N DOMAIN-CONTAINING PROTEIN-RELATED"/>
    <property type="match status" value="1"/>
</dbReference>